<gene>
    <name evidence="7" type="ORF">SAMN05216551_104248</name>
</gene>
<dbReference type="GO" id="GO:0005886">
    <property type="term" value="C:plasma membrane"/>
    <property type="evidence" value="ECO:0007669"/>
    <property type="project" value="InterPro"/>
</dbReference>
<reference evidence="8" key="1">
    <citation type="submission" date="2016-09" db="EMBL/GenBank/DDBJ databases">
        <authorList>
            <person name="Varghese N."/>
            <person name="Submissions S."/>
        </authorList>
    </citation>
    <scope>NUCLEOTIDE SEQUENCE [LARGE SCALE GENOMIC DNA]</scope>
    <source>
        <strain evidence="8">JS23</strain>
    </source>
</reference>
<evidence type="ECO:0000256" key="5">
    <source>
        <dbReference type="ARBA" id="ARBA00023136"/>
    </source>
</evidence>
<dbReference type="InterPro" id="IPR052363">
    <property type="entry name" value="LPS_export_LptC"/>
</dbReference>
<dbReference type="InterPro" id="IPR010664">
    <property type="entry name" value="LipoPS_assembly_LptC-rel"/>
</dbReference>
<keyword evidence="3 6" id="KW-0812">Transmembrane</keyword>
<dbReference type="NCBIfam" id="TIGR04409">
    <property type="entry name" value="LptC_YrbK"/>
    <property type="match status" value="1"/>
</dbReference>
<sequence>MIRRAQLRAAVRDDWRAKVGRLLPVALLAVLAGGTYWLLQRALPTEKTPAARARMHVPDSFADRLSVTSLSEKGQPVYRLTADHMIRYEDTQVTEIQQPALRSFTPGEPEVTVTAQRGTVSADQAVIDLYDQAHVVRDAAPDAPEMQALSEHFRVLVNDDVVETEKPVKLLRGPSVTNASGMVYNNVTRQLRLLGQVRGSIAAAEFNGGARPRATANQ</sequence>
<dbReference type="PANTHER" id="PTHR37481:SF1">
    <property type="entry name" value="LIPOPOLYSACCHARIDE EXPORT SYSTEM PROTEIN LPTC"/>
    <property type="match status" value="1"/>
</dbReference>
<organism evidence="7 8">
    <name type="scientific">Chitinasiproducens palmae</name>
    <dbReference type="NCBI Taxonomy" id="1770053"/>
    <lineage>
        <taxon>Bacteria</taxon>
        <taxon>Pseudomonadati</taxon>
        <taxon>Pseudomonadota</taxon>
        <taxon>Betaproteobacteria</taxon>
        <taxon>Burkholderiales</taxon>
        <taxon>Burkholderiaceae</taxon>
        <taxon>Chitinasiproducens</taxon>
    </lineage>
</organism>
<dbReference type="InterPro" id="IPR026265">
    <property type="entry name" value="LptC"/>
</dbReference>
<keyword evidence="2" id="KW-0997">Cell inner membrane</keyword>
<accession>A0A1H2PNH2</accession>
<dbReference type="GO" id="GO:0015221">
    <property type="term" value="F:lipopolysaccharide transmembrane transporter activity"/>
    <property type="evidence" value="ECO:0007669"/>
    <property type="project" value="InterPro"/>
</dbReference>
<evidence type="ECO:0000256" key="2">
    <source>
        <dbReference type="ARBA" id="ARBA00022519"/>
    </source>
</evidence>
<keyword evidence="5 6" id="KW-0472">Membrane</keyword>
<dbReference type="Pfam" id="PF06835">
    <property type="entry name" value="LptC"/>
    <property type="match status" value="1"/>
</dbReference>
<keyword evidence="4 6" id="KW-1133">Transmembrane helix</keyword>
<dbReference type="OrthoDB" id="8589410at2"/>
<protein>
    <submittedName>
        <fullName evidence="7">Lipopolysaccharide export system protein LptC</fullName>
    </submittedName>
</protein>
<evidence type="ECO:0000256" key="4">
    <source>
        <dbReference type="ARBA" id="ARBA00022989"/>
    </source>
</evidence>
<evidence type="ECO:0000256" key="1">
    <source>
        <dbReference type="ARBA" id="ARBA00022475"/>
    </source>
</evidence>
<keyword evidence="8" id="KW-1185">Reference proteome</keyword>
<dbReference type="GO" id="GO:0030288">
    <property type="term" value="C:outer membrane-bounded periplasmic space"/>
    <property type="evidence" value="ECO:0007669"/>
    <property type="project" value="TreeGrafter"/>
</dbReference>
<dbReference type="STRING" id="1770053.SAMN05216551_104248"/>
<proteinExistence type="predicted"/>
<keyword evidence="1" id="KW-1003">Cell membrane</keyword>
<evidence type="ECO:0000313" key="8">
    <source>
        <dbReference type="Proteomes" id="UP000243719"/>
    </source>
</evidence>
<dbReference type="GO" id="GO:0017089">
    <property type="term" value="F:glycolipid transfer activity"/>
    <property type="evidence" value="ECO:0007669"/>
    <property type="project" value="TreeGrafter"/>
</dbReference>
<dbReference type="Gene3D" id="2.60.450.10">
    <property type="entry name" value="Lipopolysaccharide (LPS) transport protein A like domain"/>
    <property type="match status" value="1"/>
</dbReference>
<dbReference type="AlphaFoldDB" id="A0A1H2PNH2"/>
<dbReference type="Proteomes" id="UP000243719">
    <property type="component" value="Unassembled WGS sequence"/>
</dbReference>
<evidence type="ECO:0000256" key="3">
    <source>
        <dbReference type="ARBA" id="ARBA00022692"/>
    </source>
</evidence>
<dbReference type="PANTHER" id="PTHR37481">
    <property type="entry name" value="LIPOPOLYSACCHARIDE EXPORT SYSTEM PROTEIN LPTC"/>
    <property type="match status" value="1"/>
</dbReference>
<evidence type="ECO:0000313" key="7">
    <source>
        <dbReference type="EMBL" id="SDV48202.1"/>
    </source>
</evidence>
<name>A0A1H2PNH2_9BURK</name>
<dbReference type="EMBL" id="FNLO01000004">
    <property type="protein sequence ID" value="SDV48202.1"/>
    <property type="molecule type" value="Genomic_DNA"/>
</dbReference>
<feature type="transmembrane region" description="Helical" evidence="6">
    <location>
        <begin position="21"/>
        <end position="39"/>
    </location>
</feature>
<evidence type="ECO:0000256" key="6">
    <source>
        <dbReference type="SAM" id="Phobius"/>
    </source>
</evidence>